<evidence type="ECO:0000256" key="1">
    <source>
        <dbReference type="ARBA" id="ARBA00010088"/>
    </source>
</evidence>
<dbReference type="Gene3D" id="3.40.50.1820">
    <property type="entry name" value="alpha/beta hydrolase"/>
    <property type="match status" value="1"/>
</dbReference>
<dbReference type="GO" id="GO:0016787">
    <property type="term" value="F:hydrolase activity"/>
    <property type="evidence" value="ECO:0007669"/>
    <property type="project" value="UniProtKB-KW"/>
</dbReference>
<dbReference type="PROSITE" id="PS51257">
    <property type="entry name" value="PROKAR_LIPOPROTEIN"/>
    <property type="match status" value="1"/>
</dbReference>
<feature type="signal peptide" evidence="4">
    <location>
        <begin position="1"/>
        <end position="31"/>
    </location>
</feature>
<dbReference type="PANTHER" id="PTHR43248">
    <property type="entry name" value="2-SUCCINYL-6-HYDROXY-2,4-CYCLOHEXADIENE-1-CARBOXYLATE SYNTHASE"/>
    <property type="match status" value="1"/>
</dbReference>
<dbReference type="SUPFAM" id="SSF53474">
    <property type="entry name" value="alpha/beta-Hydrolases"/>
    <property type="match status" value="1"/>
</dbReference>
<dbReference type="AlphaFoldDB" id="A0A3E0W558"/>
<comment type="similarity">
    <text evidence="1">Belongs to the peptidase S33 family.</text>
</comment>
<evidence type="ECO:0000259" key="5">
    <source>
        <dbReference type="Pfam" id="PF08386"/>
    </source>
</evidence>
<comment type="caution">
    <text evidence="6">The sequence shown here is derived from an EMBL/GenBank/DDBJ whole genome shotgun (WGS) entry which is preliminary data.</text>
</comment>
<keyword evidence="2 4" id="KW-0732">Signal</keyword>
<dbReference type="InterPro" id="IPR013595">
    <property type="entry name" value="Pept_S33_TAP-like_C"/>
</dbReference>
<reference evidence="6 7" key="1">
    <citation type="submission" date="2017-04" db="EMBL/GenBank/DDBJ databases">
        <title>Comparative genome analysis of Subtercola boreus.</title>
        <authorList>
            <person name="Cho Y.-J."/>
            <person name="Cho A."/>
            <person name="Kim O.-S."/>
            <person name="Lee J.-I."/>
        </authorList>
    </citation>
    <scope>NUCLEOTIDE SEQUENCE [LARGE SCALE GENOMIC DNA]</scope>
    <source>
        <strain evidence="6 7">P27479</strain>
    </source>
</reference>
<dbReference type="PANTHER" id="PTHR43248:SF29">
    <property type="entry name" value="TRIPEPTIDYL AMINOPEPTIDASE"/>
    <property type="match status" value="1"/>
</dbReference>
<evidence type="ECO:0000256" key="3">
    <source>
        <dbReference type="ARBA" id="ARBA00022801"/>
    </source>
</evidence>
<evidence type="ECO:0000313" key="7">
    <source>
        <dbReference type="Proteomes" id="UP000256541"/>
    </source>
</evidence>
<accession>A0A3E0W558</accession>
<proteinExistence type="inferred from homology"/>
<dbReference type="Proteomes" id="UP000256541">
    <property type="component" value="Unassembled WGS sequence"/>
</dbReference>
<evidence type="ECO:0000313" key="6">
    <source>
        <dbReference type="EMBL" id="RFA16683.1"/>
    </source>
</evidence>
<keyword evidence="3" id="KW-0378">Hydrolase</keyword>
<dbReference type="Pfam" id="PF08386">
    <property type="entry name" value="Abhydrolase_4"/>
    <property type="match status" value="1"/>
</dbReference>
<feature type="domain" description="Peptidase S33 tripeptidyl aminopeptidase-like C-terminal" evidence="5">
    <location>
        <begin position="428"/>
        <end position="528"/>
    </location>
</feature>
<organism evidence="6 7">
    <name type="scientific">Subtercola boreus</name>
    <dbReference type="NCBI Taxonomy" id="120213"/>
    <lineage>
        <taxon>Bacteria</taxon>
        <taxon>Bacillati</taxon>
        <taxon>Actinomycetota</taxon>
        <taxon>Actinomycetes</taxon>
        <taxon>Micrococcales</taxon>
        <taxon>Microbacteriaceae</taxon>
        <taxon>Subtercola</taxon>
    </lineage>
</organism>
<sequence length="530" mass="55077">MARRSRRRLVGVIAVAASAVLALSGCTTWFAGSANTADGGSGSGFSTGGASAGSSTPTGEQVDADLKPFYDQALAWKSCDSGFECATASVPIDWSNPTGDTIELALIKQPAKSSTRQGTLFVNPGGPGVSALDFVKDSVDFAVDPEVQQQYDIVGFDPRGVGASSAVKCVTSAQMDSYLYDIVPGKRGSAEWLSGAAAVAKSFGSGCASDTGALLGHIDTESTVRDLDALRASVGDTGLNYLGYSYGTFIGSEYATLFPDKVRRMTIDGVVDPTSTGFASSIGQAKGFEGALRAYLADCLDGSNCPFSGSVDTAAKQVQTLLNAVDTTPITSSDGRKLGSASLLTAIFYPLYTQDSWPYLSQMIAQVKQGDATLAFQLADAYNGRKPDGSYQNNQTEAFTAINCLDYPAVTDAATIASQNAQLIAAAPTFGPWWTYGDVGCANWPEAATRTPGPVSYDGSATILVVGTTDDPATPYSDALDVSKQLAKSQLITYKGEGHTAYGTSSCVHALVDDYFLTGTAPTSDPQCTT</sequence>
<protein>
    <submittedName>
        <fullName evidence="6">Peptidase</fullName>
    </submittedName>
</protein>
<dbReference type="EMBL" id="NBXB01000011">
    <property type="protein sequence ID" value="RFA16683.1"/>
    <property type="molecule type" value="Genomic_DNA"/>
</dbReference>
<evidence type="ECO:0000256" key="4">
    <source>
        <dbReference type="SAM" id="SignalP"/>
    </source>
</evidence>
<evidence type="ECO:0000256" key="2">
    <source>
        <dbReference type="ARBA" id="ARBA00022729"/>
    </source>
</evidence>
<dbReference type="InterPro" id="IPR051601">
    <property type="entry name" value="Serine_prot/Carboxylest_S33"/>
</dbReference>
<gene>
    <name evidence="6" type="ORF">B7R22_03045</name>
</gene>
<dbReference type="InterPro" id="IPR029058">
    <property type="entry name" value="AB_hydrolase_fold"/>
</dbReference>
<name>A0A3E0W558_9MICO</name>
<dbReference type="OrthoDB" id="3252468at2"/>
<feature type="chain" id="PRO_5017714269" evidence="4">
    <location>
        <begin position="32"/>
        <end position="530"/>
    </location>
</feature>